<dbReference type="Proteomes" id="UP000184221">
    <property type="component" value="Unassembled WGS sequence"/>
</dbReference>
<dbReference type="SMART" id="SM00530">
    <property type="entry name" value="HTH_XRE"/>
    <property type="match status" value="1"/>
</dbReference>
<dbReference type="OrthoDB" id="8895516at2"/>
<keyword evidence="4" id="KW-1185">Reference proteome</keyword>
<name>A0A1M5X0D2_9RHOB</name>
<reference evidence="3 4" key="1">
    <citation type="submission" date="2016-11" db="EMBL/GenBank/DDBJ databases">
        <authorList>
            <person name="Jaros S."/>
            <person name="Januszkiewicz K."/>
            <person name="Wedrychowicz H."/>
        </authorList>
    </citation>
    <scope>NUCLEOTIDE SEQUENCE [LARGE SCALE GENOMIC DNA]</scope>
    <source>
        <strain evidence="3 4">DSM 29431</strain>
    </source>
</reference>
<organism evidence="3 4">
    <name type="scientific">Marivita hallyeonensis</name>
    <dbReference type="NCBI Taxonomy" id="996342"/>
    <lineage>
        <taxon>Bacteria</taxon>
        <taxon>Pseudomonadati</taxon>
        <taxon>Pseudomonadota</taxon>
        <taxon>Alphaproteobacteria</taxon>
        <taxon>Rhodobacterales</taxon>
        <taxon>Roseobacteraceae</taxon>
        <taxon>Marivita</taxon>
    </lineage>
</organism>
<proteinExistence type="predicted"/>
<evidence type="ECO:0000256" key="1">
    <source>
        <dbReference type="SAM" id="Phobius"/>
    </source>
</evidence>
<dbReference type="InterPro" id="IPR001387">
    <property type="entry name" value="Cro/C1-type_HTH"/>
</dbReference>
<dbReference type="PROSITE" id="PS50943">
    <property type="entry name" value="HTH_CROC1"/>
    <property type="match status" value="1"/>
</dbReference>
<feature type="domain" description="HTH cro/C1-type" evidence="2">
    <location>
        <begin position="37"/>
        <end position="82"/>
    </location>
</feature>
<dbReference type="SUPFAM" id="SSF47413">
    <property type="entry name" value="lambda repressor-like DNA-binding domains"/>
    <property type="match status" value="1"/>
</dbReference>
<dbReference type="Pfam" id="PF01381">
    <property type="entry name" value="HTH_3"/>
    <property type="match status" value="1"/>
</dbReference>
<keyword evidence="1" id="KW-0812">Transmembrane</keyword>
<dbReference type="InterPro" id="IPR010982">
    <property type="entry name" value="Lambda_DNA-bd_dom_sf"/>
</dbReference>
<dbReference type="Gene3D" id="1.10.260.40">
    <property type="entry name" value="lambda repressor-like DNA-binding domains"/>
    <property type="match status" value="1"/>
</dbReference>
<evidence type="ECO:0000313" key="3">
    <source>
        <dbReference type="EMBL" id="SHH93385.1"/>
    </source>
</evidence>
<gene>
    <name evidence="3" type="ORF">SAMN05443551_3645</name>
</gene>
<accession>A0A1M5X0D2</accession>
<dbReference type="GO" id="GO:0003677">
    <property type="term" value="F:DNA binding"/>
    <property type="evidence" value="ECO:0007669"/>
    <property type="project" value="InterPro"/>
</dbReference>
<dbReference type="CDD" id="cd00093">
    <property type="entry name" value="HTH_XRE"/>
    <property type="match status" value="1"/>
</dbReference>
<dbReference type="STRING" id="996342.SAMN05443551_3645"/>
<dbReference type="AlphaFoldDB" id="A0A1M5X0D2"/>
<keyword evidence="1" id="KW-0472">Membrane</keyword>
<keyword evidence="1" id="KW-1133">Transmembrane helix</keyword>
<evidence type="ECO:0000313" key="4">
    <source>
        <dbReference type="Proteomes" id="UP000184221"/>
    </source>
</evidence>
<evidence type="ECO:0000259" key="2">
    <source>
        <dbReference type="PROSITE" id="PS50943"/>
    </source>
</evidence>
<dbReference type="EMBL" id="FQXC01000005">
    <property type="protein sequence ID" value="SHH93385.1"/>
    <property type="molecule type" value="Genomic_DNA"/>
</dbReference>
<feature type="transmembrane region" description="Helical" evidence="1">
    <location>
        <begin position="231"/>
        <end position="253"/>
    </location>
</feature>
<sequence>MVIFVTYCYFLKMDKRHRAQLFRHRLKDALRRGGSNQSDLARQTGVDRSTISQLLRDDAARLPNAHVVGACATALGVSADWLLGLAEHPESAADLMASALTLTDAPRALVDEQIFDWHREAEGYKIRHVPAALPDMLKTHDMLQWEYGPHLGRTASQAITASAKRLSWMRQSASDYEVAMPLHEIQSLVQGTGYYEGLSRQTRLDQVDHWLDLSEALYPRMRLYLFDARRLYSAPITVFGPLLAVIYVGRNYLAFRDVQRVRAFSDHFDHLVREAQISARSFPDHIGALRRTIADASP</sequence>
<protein>
    <submittedName>
        <fullName evidence="3">Transcriptional regulator, XRE family</fullName>
    </submittedName>
</protein>